<protein>
    <submittedName>
        <fullName evidence="1">Uncharacterized protein</fullName>
    </submittedName>
</protein>
<accession>V6HIF0</accession>
<organism evidence="1 2">
    <name type="scientific">Leptospira inadai serovar Lyme str. 10</name>
    <dbReference type="NCBI Taxonomy" id="1049790"/>
    <lineage>
        <taxon>Bacteria</taxon>
        <taxon>Pseudomonadati</taxon>
        <taxon>Spirochaetota</taxon>
        <taxon>Spirochaetia</taxon>
        <taxon>Leptospirales</taxon>
        <taxon>Leptospiraceae</taxon>
        <taxon>Leptospira</taxon>
    </lineage>
</organism>
<evidence type="ECO:0000313" key="1">
    <source>
        <dbReference type="EMBL" id="EQA36435.1"/>
    </source>
</evidence>
<dbReference type="EMBL" id="AHMM02000017">
    <property type="protein sequence ID" value="EQA36435.1"/>
    <property type="molecule type" value="Genomic_DNA"/>
</dbReference>
<sequence length="158" mass="18685">MYINADDIEASLRKNHKIELLQYRIIASTKEIQNYFKKSQFSPIKSNKPDLWKSFQCSDNFLEINPSQPIDSYVAADLAEFFRSKMMENKISYSFETVMSYHRKIDLIELAKSKGYTIYLYISARKIRKLILIGSRTEWNKMGMVFLNLKFEIDTRPV</sequence>
<comment type="caution">
    <text evidence="1">The sequence shown here is derived from an EMBL/GenBank/DDBJ whole genome shotgun (WGS) entry which is preliminary data.</text>
</comment>
<name>V6HIF0_9LEPT</name>
<dbReference type="AlphaFoldDB" id="V6HIF0"/>
<proteinExistence type="predicted"/>
<dbReference type="STRING" id="1049790.LEP1GSC047_3117"/>
<gene>
    <name evidence="1" type="ORF">LEP1GSC047_3117</name>
</gene>
<dbReference type="Proteomes" id="UP000018719">
    <property type="component" value="Unassembled WGS sequence"/>
</dbReference>
<reference evidence="1 2" key="1">
    <citation type="submission" date="2013-05" db="EMBL/GenBank/DDBJ databases">
        <authorList>
            <person name="Harkins D.M."/>
            <person name="Durkin A.S."/>
            <person name="Brinkac L.M."/>
            <person name="Haft D.H."/>
            <person name="Selengut J.D."/>
            <person name="Sanka R."/>
            <person name="DePew J."/>
            <person name="Purushe J."/>
            <person name="Hartskeerl R.A."/>
            <person name="Ahmed A."/>
            <person name="van der Linden H."/>
            <person name="Goris M.G.A."/>
            <person name="Vinetz J.M."/>
            <person name="Sutton G.G."/>
            <person name="Nierman W.C."/>
            <person name="Fouts D.E."/>
        </authorList>
    </citation>
    <scope>NUCLEOTIDE SEQUENCE [LARGE SCALE GENOMIC DNA]</scope>
    <source>
        <strain evidence="1 2">10</strain>
    </source>
</reference>
<evidence type="ECO:0000313" key="2">
    <source>
        <dbReference type="Proteomes" id="UP000018719"/>
    </source>
</evidence>